<dbReference type="PROSITE" id="PS51904">
    <property type="entry name" value="GLYCOSYL_HYDROL_F25_2"/>
    <property type="match status" value="1"/>
</dbReference>
<dbReference type="PANTHER" id="PTHR34135">
    <property type="entry name" value="LYSOZYME"/>
    <property type="match status" value="1"/>
</dbReference>
<evidence type="ECO:0000313" key="7">
    <source>
        <dbReference type="Proteomes" id="UP000285532"/>
    </source>
</evidence>
<reference evidence="6 7" key="1">
    <citation type="journal article" date="2018" name="Front. Microbiol.">
        <title>Conversion of Methionine to Cysteine in Lactobacillus paracasei Depends on the Highly Mobile cysK-ctl-cysE Gene Cluster.</title>
        <authorList>
            <person name="Wuthrich D."/>
            <person name="Irmler S."/>
            <person name="Berthoud H."/>
            <person name="Guggenbuhl B."/>
            <person name="Eugster E."/>
            <person name="Bruggmann R."/>
        </authorList>
    </citation>
    <scope>NUCLEOTIDE SEQUENCE [LARGE SCALE GENOMIC DNA]</scope>
    <source>
        <strain evidence="6 7">FAM18172</strain>
    </source>
</reference>
<dbReference type="InterPro" id="IPR018077">
    <property type="entry name" value="Glyco_hydro_fam25_subgr"/>
</dbReference>
<dbReference type="Proteomes" id="UP000285532">
    <property type="component" value="Unassembled WGS sequence"/>
</dbReference>
<evidence type="ECO:0000256" key="2">
    <source>
        <dbReference type="ARBA" id="ARBA00022729"/>
    </source>
</evidence>
<accession>A0A422ME98</accession>
<dbReference type="Pfam" id="PF01183">
    <property type="entry name" value="Glyco_hydro_25"/>
    <property type="match status" value="1"/>
</dbReference>
<evidence type="ECO:0000313" key="6">
    <source>
        <dbReference type="EMBL" id="RND89356.1"/>
    </source>
</evidence>
<evidence type="ECO:0000256" key="3">
    <source>
        <dbReference type="ARBA" id="ARBA00022801"/>
    </source>
</evidence>
<keyword evidence="2" id="KW-0732">Signal</keyword>
<keyword evidence="3 6" id="KW-0378">Hydrolase</keyword>
<dbReference type="InterPro" id="IPR025987">
    <property type="entry name" value="GW_dom"/>
</dbReference>
<proteinExistence type="inferred from homology"/>
<sequence length="921" mass="100599">MKLSKHFKLIMTGAFSLASVGLFAPIVLGQGQRVYAGTPSTVSTVVNGSDEQDFHLTNQHSNLDTDNHVLGGGQAGPALRTKRSIMSNGLQANSIQTYSQTVMSFTIGDSRVPRVDTVDVASYQNGMTQANYNSLRASGVKAVIVKSSEGSTYRNPYAAKQLAQAKAAGLKTAVYHYVHFANQSDAIAEANYFANTLDSLGFSKTSPVVADIEDSDVGGDVAANVNAFWNVLSTRGYVNHIVYTGLYYSYSKAAISTVGNERAWVAQYPYVPSVDNLLNTGYGAWQFSSMAGIPNYNGRVDVSIDYQGIFTSEFSFDHITDSHSLSGVKQIDETNRADGIYSAPFNTVAGATTENHDGVNYNGDMVQLIQQATTKRSTYVQVKASNGQIFWIDQAALKDPKSDPILAKTTENYFASINQTNRADGIYSGGPYRTTPSAYVANSDAPKYKDQLVHVLATERTGWSTFAEVQFSNGSIYWIDTQALKRSGFTSIIASQTTSYEGIIDETGRNDGVYHDGPYQTSAATFLMNYDGPKYSNRSVTVLKTAKTAWSTYANVKLDDGTTFWIDTAAIKKVVLYPTLSQETVDYNAVIDETNRKDGVYLTGPYRSNVSEYSENSNGPKYNGKAVHVTAQATNKWSTYVQVTTADGTRFWIDKAAIKPISLYPILSSSDQSYTATINQSTRSDGIYASGPYSTSLATYGINYDAKKYNGQTVQVLKEARTSWSTYVLVKTASGAQFWIDKLGIQSSYFPKLSQSNVNYDVLIDENGRADGIYYAGPYNSNAATSVQNSIGPKYNGQAGHASVEATNKWSTYVKVTLTDGTSFWIDKAAIKSLPTDPVLSRRSVHYTATINQNNRADGVYTTGPYRTSYQTYTINYDAKKYDGQQGTVMQEVQTSWSTYVQIKLGSGATIWLDKAGVRAS</sequence>
<dbReference type="GO" id="GO:0016998">
    <property type="term" value="P:cell wall macromolecule catabolic process"/>
    <property type="evidence" value="ECO:0007669"/>
    <property type="project" value="InterPro"/>
</dbReference>
<feature type="domain" description="GW" evidence="5">
    <location>
        <begin position="321"/>
        <end position="402"/>
    </location>
</feature>
<evidence type="ECO:0000256" key="4">
    <source>
        <dbReference type="ARBA" id="ARBA00023295"/>
    </source>
</evidence>
<dbReference type="Gene3D" id="3.20.20.80">
    <property type="entry name" value="Glycosidases"/>
    <property type="match status" value="1"/>
</dbReference>
<dbReference type="InterPro" id="IPR017853">
    <property type="entry name" value="GH"/>
</dbReference>
<feature type="domain" description="GW" evidence="5">
    <location>
        <begin position="841"/>
        <end position="921"/>
    </location>
</feature>
<dbReference type="GO" id="GO:0016052">
    <property type="term" value="P:carbohydrate catabolic process"/>
    <property type="evidence" value="ECO:0007669"/>
    <property type="project" value="TreeGrafter"/>
</dbReference>
<evidence type="ECO:0000256" key="1">
    <source>
        <dbReference type="ARBA" id="ARBA00010646"/>
    </source>
</evidence>
<dbReference type="Gene3D" id="2.30.30.170">
    <property type="match status" value="7"/>
</dbReference>
<feature type="domain" description="GW" evidence="5">
    <location>
        <begin position="407"/>
        <end position="489"/>
    </location>
</feature>
<dbReference type="GO" id="GO:0003796">
    <property type="term" value="F:lysozyme activity"/>
    <property type="evidence" value="ECO:0007669"/>
    <property type="project" value="UniProtKB-EC"/>
</dbReference>
<dbReference type="EC" id="3.2.1.17" evidence="6"/>
<feature type="domain" description="GW" evidence="5">
    <location>
        <begin position="581"/>
        <end position="663"/>
    </location>
</feature>
<dbReference type="Pfam" id="PF13457">
    <property type="entry name" value="GW"/>
    <property type="match status" value="7"/>
</dbReference>
<dbReference type="PROSITE" id="PS51780">
    <property type="entry name" value="GW"/>
    <property type="match status" value="7"/>
</dbReference>
<dbReference type="RefSeq" id="WP_128518755.1">
    <property type="nucleotide sequence ID" value="NZ_LKFU01000012.1"/>
</dbReference>
<gene>
    <name evidence="6" type="ORF">FAM18172_00235</name>
</gene>
<keyword evidence="4 6" id="KW-0326">Glycosidase</keyword>
<dbReference type="EMBL" id="LKFU01000012">
    <property type="protein sequence ID" value="RND89356.1"/>
    <property type="molecule type" value="Genomic_DNA"/>
</dbReference>
<feature type="domain" description="GW" evidence="5">
    <location>
        <begin position="668"/>
        <end position="750"/>
    </location>
</feature>
<comment type="similarity">
    <text evidence="1">Belongs to the glycosyl hydrolase 25 family.</text>
</comment>
<dbReference type="GO" id="GO:0009253">
    <property type="term" value="P:peptidoglycan catabolic process"/>
    <property type="evidence" value="ECO:0007669"/>
    <property type="project" value="InterPro"/>
</dbReference>
<name>A0A422ME98_LACPA</name>
<comment type="caution">
    <text evidence="6">The sequence shown here is derived from an EMBL/GenBank/DDBJ whole genome shotgun (WGS) entry which is preliminary data.</text>
</comment>
<feature type="domain" description="GW" evidence="5">
    <location>
        <begin position="494"/>
        <end position="576"/>
    </location>
</feature>
<dbReference type="AlphaFoldDB" id="A0A422ME98"/>
<dbReference type="CDD" id="cd06522">
    <property type="entry name" value="GH25_AtlA-like"/>
    <property type="match status" value="1"/>
</dbReference>
<dbReference type="SUPFAM" id="SSF51445">
    <property type="entry name" value="(Trans)glycosidases"/>
    <property type="match status" value="1"/>
</dbReference>
<dbReference type="SUPFAM" id="SSF82057">
    <property type="entry name" value="Prokaryotic SH3-related domain"/>
    <property type="match status" value="7"/>
</dbReference>
<dbReference type="InterPro" id="IPR002053">
    <property type="entry name" value="Glyco_hydro_25"/>
</dbReference>
<evidence type="ECO:0000259" key="5">
    <source>
        <dbReference type="PROSITE" id="PS51780"/>
    </source>
</evidence>
<dbReference type="SMART" id="SM00641">
    <property type="entry name" value="Glyco_25"/>
    <property type="match status" value="1"/>
</dbReference>
<dbReference type="InterPro" id="IPR038200">
    <property type="entry name" value="GW_dom_sf"/>
</dbReference>
<dbReference type="PANTHER" id="PTHR34135:SF2">
    <property type="entry name" value="LYSOZYME"/>
    <property type="match status" value="1"/>
</dbReference>
<protein>
    <submittedName>
        <fullName evidence="6">Autolytic lysozyme</fullName>
        <ecNumber evidence="6">3.2.1.17</ecNumber>
    </submittedName>
</protein>
<feature type="domain" description="GW" evidence="5">
    <location>
        <begin position="754"/>
        <end position="836"/>
    </location>
</feature>
<organism evidence="6 7">
    <name type="scientific">Lacticaseibacillus paracasei</name>
    <name type="common">Lactobacillus paracasei</name>
    <dbReference type="NCBI Taxonomy" id="1597"/>
    <lineage>
        <taxon>Bacteria</taxon>
        <taxon>Bacillati</taxon>
        <taxon>Bacillota</taxon>
        <taxon>Bacilli</taxon>
        <taxon>Lactobacillales</taxon>
        <taxon>Lactobacillaceae</taxon>
        <taxon>Lacticaseibacillus</taxon>
    </lineage>
</organism>